<proteinExistence type="predicted"/>
<organism evidence="2 4">
    <name type="scientific">Staphylococcus microti</name>
    <dbReference type="NCBI Taxonomy" id="569857"/>
    <lineage>
        <taxon>Bacteria</taxon>
        <taxon>Bacillati</taxon>
        <taxon>Bacillota</taxon>
        <taxon>Bacilli</taxon>
        <taxon>Bacillales</taxon>
        <taxon>Staphylococcaceae</taxon>
        <taxon>Staphylococcus</taxon>
    </lineage>
</organism>
<reference evidence="2 4" key="2">
    <citation type="submission" date="2018-06" db="EMBL/GenBank/DDBJ databases">
        <authorList>
            <consortium name="Pathogen Informatics"/>
            <person name="Doyle S."/>
        </authorList>
    </citation>
    <scope>NUCLEOTIDE SEQUENCE [LARGE SCALE GENOMIC DNA]</scope>
    <source>
        <strain evidence="2 4">NCTC13832</strain>
    </source>
</reference>
<dbReference type="RefSeq" id="WP_044360428.1">
    <property type="nucleotide sequence ID" value="NZ_JXWY01000036.1"/>
</dbReference>
<name>A0A0D6XR72_9STAP</name>
<evidence type="ECO:0000313" key="2">
    <source>
        <dbReference type="EMBL" id="SUM56670.1"/>
    </source>
</evidence>
<dbReference type="STRING" id="569857.TP70_06390"/>
<dbReference type="AlphaFoldDB" id="A0A0D6XR72"/>
<evidence type="ECO:0000313" key="1">
    <source>
        <dbReference type="EMBL" id="KIX90746.1"/>
    </source>
</evidence>
<gene>
    <name evidence="2" type="primary">vraC</name>
    <name evidence="2" type="ORF">NCTC13832_00326</name>
    <name evidence="1" type="ORF">TP70_06390</name>
</gene>
<dbReference type="Proteomes" id="UP000032366">
    <property type="component" value="Unassembled WGS sequence"/>
</dbReference>
<dbReference type="EMBL" id="JXWY01000036">
    <property type="protein sequence ID" value="KIX90746.1"/>
    <property type="molecule type" value="Genomic_DNA"/>
</dbReference>
<evidence type="ECO:0000313" key="4">
    <source>
        <dbReference type="Proteomes" id="UP000254100"/>
    </source>
</evidence>
<reference evidence="1 3" key="1">
    <citation type="submission" date="2015-01" db="EMBL/GenBank/DDBJ databases">
        <authorList>
            <person name="Guo J."/>
        </authorList>
    </citation>
    <scope>NUCLEOTIDE SEQUENCE [LARGE SCALE GENOMIC DNA]</scope>
    <source>
        <strain evidence="1 3">DSM 22147</strain>
    </source>
</reference>
<dbReference type="OrthoDB" id="2407806at2"/>
<sequence>MLHYSNVGQTETKHIKVDASSLHAYQTLFEMPLRSEVPLLFFARYWQAFELFQPFVGAEVMLVETTLHQTKPLFCDQPIEATLTFKSAKQIKSFERFQFELMLNETNVIQQTFVRRHTI</sequence>
<keyword evidence="3" id="KW-1185">Reference proteome</keyword>
<dbReference type="Proteomes" id="UP000254100">
    <property type="component" value="Unassembled WGS sequence"/>
</dbReference>
<dbReference type="EMBL" id="UHDT01000001">
    <property type="protein sequence ID" value="SUM56670.1"/>
    <property type="molecule type" value="Genomic_DNA"/>
</dbReference>
<evidence type="ECO:0000313" key="3">
    <source>
        <dbReference type="Proteomes" id="UP000032366"/>
    </source>
</evidence>
<protein>
    <submittedName>
        <fullName evidence="2">Protein vraC</fullName>
    </submittedName>
</protein>
<accession>A0A0D6XR72</accession>